<keyword evidence="10" id="KW-1133">Transmembrane helix</keyword>
<dbReference type="AlphaFoldDB" id="A0A914P7K7"/>
<dbReference type="GO" id="GO:0005634">
    <property type="term" value="C:nucleus"/>
    <property type="evidence" value="ECO:0007669"/>
    <property type="project" value="UniProtKB-SubCell"/>
</dbReference>
<evidence type="ECO:0000256" key="4">
    <source>
        <dbReference type="ARBA" id="ARBA00022771"/>
    </source>
</evidence>
<keyword evidence="5" id="KW-0862">Zinc</keyword>
<dbReference type="GO" id="GO:0008270">
    <property type="term" value="F:zinc ion binding"/>
    <property type="evidence" value="ECO:0007669"/>
    <property type="project" value="UniProtKB-KW"/>
</dbReference>
<proteinExistence type="predicted"/>
<dbReference type="InterPro" id="IPR051497">
    <property type="entry name" value="Dev/Hematopoietic_TF"/>
</dbReference>
<evidence type="ECO:0000256" key="6">
    <source>
        <dbReference type="ARBA" id="ARBA00023015"/>
    </source>
</evidence>
<evidence type="ECO:0000256" key="3">
    <source>
        <dbReference type="ARBA" id="ARBA00022737"/>
    </source>
</evidence>
<name>A0A914P7K7_9BILA</name>
<evidence type="ECO:0000313" key="11">
    <source>
        <dbReference type="Proteomes" id="UP000887578"/>
    </source>
</evidence>
<keyword evidence="7" id="KW-0804">Transcription</keyword>
<evidence type="ECO:0000256" key="8">
    <source>
        <dbReference type="ARBA" id="ARBA00023242"/>
    </source>
</evidence>
<sequence length="317" mass="36171">MMRVTDDLHRMVDYIRDLRNMIIELDLFIIIGILILIIGFAILTIIGILIIFILKYRNRKQKQKRRRSNCGKYRFNGIRSEHSSIGNRYINENSDAFMSKVHLFDDVLICGKCHFRTNDINEFIDHKSRKCSNITKSPSEPESIQCCKNTFESSWKLLQHLTEKHDLNLYRDESTTDDSQERRGPQTLSPLPSKSVQSKQNHPTTLIMNDDHACISNLQLDNPMPITPTSMPYYSDPTATATHGTPPLTTSVSTAATPSVSSRSIGESHKNDSSYNNKNNIYRVKGARDVGTINQTNFNQNTTNFTVCCLDSFKPFV</sequence>
<dbReference type="PANTHER" id="PTHR45993:SF6">
    <property type="entry name" value="C2H2-TYPE DOMAIN-CONTAINING PROTEIN"/>
    <property type="match status" value="1"/>
</dbReference>
<evidence type="ECO:0000313" key="12">
    <source>
        <dbReference type="WBParaSite" id="PDA_v2.g13397.t1"/>
    </source>
</evidence>
<keyword evidence="6" id="KW-0805">Transcription regulation</keyword>
<keyword evidence="11" id="KW-1185">Reference proteome</keyword>
<comment type="subcellular location">
    <subcellularLocation>
        <location evidence="1">Nucleus</location>
    </subcellularLocation>
</comment>
<feature type="region of interest" description="Disordered" evidence="9">
    <location>
        <begin position="169"/>
        <end position="201"/>
    </location>
</feature>
<evidence type="ECO:0000256" key="2">
    <source>
        <dbReference type="ARBA" id="ARBA00022723"/>
    </source>
</evidence>
<dbReference type="WBParaSite" id="PDA_v2.g13397.t1">
    <property type="protein sequence ID" value="PDA_v2.g13397.t1"/>
    <property type="gene ID" value="PDA_v2.g13397"/>
</dbReference>
<feature type="compositionally biased region" description="Low complexity" evidence="9">
    <location>
        <begin position="245"/>
        <end position="262"/>
    </location>
</feature>
<keyword evidence="4" id="KW-0863">Zinc-finger</keyword>
<evidence type="ECO:0000256" key="1">
    <source>
        <dbReference type="ARBA" id="ARBA00004123"/>
    </source>
</evidence>
<dbReference type="PANTHER" id="PTHR45993">
    <property type="entry name" value="B-CELL LYMPHOMA/LEUKEMIA 11"/>
    <property type="match status" value="1"/>
</dbReference>
<feature type="transmembrane region" description="Helical" evidence="10">
    <location>
        <begin position="27"/>
        <end position="54"/>
    </location>
</feature>
<keyword evidence="10" id="KW-0472">Membrane</keyword>
<reference evidence="12" key="1">
    <citation type="submission" date="2022-11" db="UniProtKB">
        <authorList>
            <consortium name="WormBaseParasite"/>
        </authorList>
    </citation>
    <scope>IDENTIFICATION</scope>
</reference>
<keyword evidence="8" id="KW-0539">Nucleus</keyword>
<keyword evidence="3" id="KW-0677">Repeat</keyword>
<keyword evidence="10" id="KW-0812">Transmembrane</keyword>
<evidence type="ECO:0000256" key="9">
    <source>
        <dbReference type="SAM" id="MobiDB-lite"/>
    </source>
</evidence>
<keyword evidence="2" id="KW-0479">Metal-binding</keyword>
<evidence type="ECO:0000256" key="7">
    <source>
        <dbReference type="ARBA" id="ARBA00023163"/>
    </source>
</evidence>
<feature type="region of interest" description="Disordered" evidence="9">
    <location>
        <begin position="235"/>
        <end position="278"/>
    </location>
</feature>
<protein>
    <submittedName>
        <fullName evidence="12">C2H2-type domain-containing protein</fullName>
    </submittedName>
</protein>
<evidence type="ECO:0000256" key="5">
    <source>
        <dbReference type="ARBA" id="ARBA00022833"/>
    </source>
</evidence>
<organism evidence="11 12">
    <name type="scientific">Panagrolaimus davidi</name>
    <dbReference type="NCBI Taxonomy" id="227884"/>
    <lineage>
        <taxon>Eukaryota</taxon>
        <taxon>Metazoa</taxon>
        <taxon>Ecdysozoa</taxon>
        <taxon>Nematoda</taxon>
        <taxon>Chromadorea</taxon>
        <taxon>Rhabditida</taxon>
        <taxon>Tylenchina</taxon>
        <taxon>Panagrolaimomorpha</taxon>
        <taxon>Panagrolaimoidea</taxon>
        <taxon>Panagrolaimidae</taxon>
        <taxon>Panagrolaimus</taxon>
    </lineage>
</organism>
<accession>A0A914P7K7</accession>
<dbReference type="GO" id="GO:0003700">
    <property type="term" value="F:DNA-binding transcription factor activity"/>
    <property type="evidence" value="ECO:0007669"/>
    <property type="project" value="TreeGrafter"/>
</dbReference>
<evidence type="ECO:0000256" key="10">
    <source>
        <dbReference type="SAM" id="Phobius"/>
    </source>
</evidence>
<dbReference type="GO" id="GO:0000978">
    <property type="term" value="F:RNA polymerase II cis-regulatory region sequence-specific DNA binding"/>
    <property type="evidence" value="ECO:0007669"/>
    <property type="project" value="TreeGrafter"/>
</dbReference>
<dbReference type="Proteomes" id="UP000887578">
    <property type="component" value="Unplaced"/>
</dbReference>
<feature type="compositionally biased region" description="Basic and acidic residues" evidence="9">
    <location>
        <begin position="169"/>
        <end position="184"/>
    </location>
</feature>
<dbReference type="GO" id="GO:0006357">
    <property type="term" value="P:regulation of transcription by RNA polymerase II"/>
    <property type="evidence" value="ECO:0007669"/>
    <property type="project" value="TreeGrafter"/>
</dbReference>
<feature type="compositionally biased region" description="Polar residues" evidence="9">
    <location>
        <begin position="186"/>
        <end position="201"/>
    </location>
</feature>